<dbReference type="PROSITE" id="PS01187">
    <property type="entry name" value="EGF_CA"/>
    <property type="match status" value="2"/>
</dbReference>
<dbReference type="PROSITE" id="PS50026">
    <property type="entry name" value="EGF_3"/>
    <property type="match status" value="2"/>
</dbReference>
<evidence type="ECO:0000256" key="2">
    <source>
        <dbReference type="ARBA" id="ARBA00004613"/>
    </source>
</evidence>
<feature type="disulfide bond" evidence="15">
    <location>
        <begin position="131"/>
        <end position="140"/>
    </location>
</feature>
<evidence type="ECO:0000256" key="13">
    <source>
        <dbReference type="ARBA" id="ARBA00023157"/>
    </source>
</evidence>
<dbReference type="PRINTS" id="PR00001">
    <property type="entry name" value="GLABLOOD"/>
</dbReference>
<keyword evidence="14" id="KW-0325">Glycoprotein</keyword>
<evidence type="ECO:0000313" key="21">
    <source>
        <dbReference type="Proteomes" id="UP000005226"/>
    </source>
</evidence>
<evidence type="ECO:0000256" key="3">
    <source>
        <dbReference type="ARBA" id="ARBA00022473"/>
    </source>
</evidence>
<dbReference type="GO" id="GO:0016020">
    <property type="term" value="C:membrane"/>
    <property type="evidence" value="ECO:0007669"/>
    <property type="project" value="UniProtKB-SubCell"/>
</dbReference>
<dbReference type="SMART" id="SM00181">
    <property type="entry name" value="EGF"/>
    <property type="match status" value="4"/>
</dbReference>
<dbReference type="SUPFAM" id="SSF57630">
    <property type="entry name" value="GLA-domain"/>
    <property type="match status" value="1"/>
</dbReference>
<dbReference type="InterPro" id="IPR001881">
    <property type="entry name" value="EGF-like_Ca-bd_dom"/>
</dbReference>
<dbReference type="Ensembl" id="ENSTRUT00000057075.2">
    <property type="protein sequence ID" value="ENSTRUP00000056376.2"/>
    <property type="gene ID" value="ENSTRUG00000017220.3"/>
</dbReference>
<evidence type="ECO:0000256" key="4">
    <source>
        <dbReference type="ARBA" id="ARBA00022479"/>
    </source>
</evidence>
<dbReference type="Proteomes" id="UP000005226">
    <property type="component" value="Chromosome 13"/>
</dbReference>
<evidence type="ECO:0000256" key="5">
    <source>
        <dbReference type="ARBA" id="ARBA00022525"/>
    </source>
</evidence>
<dbReference type="PANTHER" id="PTHR24040:SF14">
    <property type="entry name" value="GROWTH ARREST-SPECIFIC PROTEIN 6"/>
    <property type="match status" value="1"/>
</dbReference>
<dbReference type="GO" id="GO:0005576">
    <property type="term" value="C:extracellular region"/>
    <property type="evidence" value="ECO:0007669"/>
    <property type="project" value="UniProtKB-SubCell"/>
</dbReference>
<dbReference type="Pfam" id="PF00594">
    <property type="entry name" value="Gla"/>
    <property type="match status" value="1"/>
</dbReference>
<dbReference type="InterPro" id="IPR018097">
    <property type="entry name" value="EGF_Ca-bd_CS"/>
</dbReference>
<dbReference type="GeneTree" id="ENSGT00940000161271"/>
<keyword evidence="4" id="KW-0301">Gamma-carboxyglutamic acid</keyword>
<keyword evidence="5" id="KW-0964">Secreted</keyword>
<dbReference type="PANTHER" id="PTHR24040">
    <property type="entry name" value="LAMININ G-LIKE DOMAIN-CONTAINING PROTEIN"/>
    <property type="match status" value="1"/>
</dbReference>
<dbReference type="PROSITE" id="PS50025">
    <property type="entry name" value="LAM_G_DOMAIN"/>
    <property type="match status" value="1"/>
</dbReference>
<dbReference type="FunFam" id="2.10.25.10:FF:000146">
    <property type="entry name" value="Putative neurogenic locus notch"/>
    <property type="match status" value="1"/>
</dbReference>
<dbReference type="GO" id="GO:0007219">
    <property type="term" value="P:Notch signaling pathway"/>
    <property type="evidence" value="ECO:0007669"/>
    <property type="project" value="UniProtKB-KW"/>
</dbReference>
<dbReference type="SMART" id="SM00282">
    <property type="entry name" value="LamG"/>
    <property type="match status" value="1"/>
</dbReference>
<dbReference type="PROSITE" id="PS00022">
    <property type="entry name" value="EGF_1"/>
    <property type="match status" value="1"/>
</dbReference>
<dbReference type="Pfam" id="PF14670">
    <property type="entry name" value="FXa_inhibition"/>
    <property type="match status" value="1"/>
</dbReference>
<dbReference type="Gene3D" id="2.60.120.200">
    <property type="match status" value="3"/>
</dbReference>
<reference evidence="20 21" key="1">
    <citation type="journal article" date="2011" name="Genome Biol. Evol.">
        <title>Integration of the genetic map and genome assembly of fugu facilitates insights into distinct features of genome evolution in teleosts and mammals.</title>
        <authorList>
            <person name="Kai W."/>
            <person name="Kikuchi K."/>
            <person name="Tohari S."/>
            <person name="Chew A.K."/>
            <person name="Tay A."/>
            <person name="Fujiwara A."/>
            <person name="Hosoya S."/>
            <person name="Suetake H."/>
            <person name="Naruse K."/>
            <person name="Brenner S."/>
            <person name="Suzuki Y."/>
            <person name="Venkatesh B."/>
        </authorList>
    </citation>
    <scope>NUCLEOTIDE SEQUENCE [LARGE SCALE GENOMIC DNA]</scope>
</reference>
<dbReference type="FunFam" id="2.60.120.200:FF:000077">
    <property type="entry name" value="vitamin K-dependent protein S"/>
    <property type="match status" value="1"/>
</dbReference>
<dbReference type="InterPro" id="IPR035972">
    <property type="entry name" value="GLA-like_dom_SF"/>
</dbReference>
<dbReference type="SMART" id="SM00069">
    <property type="entry name" value="GLA"/>
    <property type="match status" value="1"/>
</dbReference>
<dbReference type="Pfam" id="PF00054">
    <property type="entry name" value="Laminin_G_1"/>
    <property type="match status" value="1"/>
</dbReference>
<dbReference type="InterPro" id="IPR051145">
    <property type="entry name" value="GAS-SHBG-PROS"/>
</dbReference>
<feature type="chain" id="PRO_5025450137" evidence="16">
    <location>
        <begin position="26"/>
        <end position="602"/>
    </location>
</feature>
<dbReference type="InterPro" id="IPR017857">
    <property type="entry name" value="Coagulation_fac-like_Gla_dom"/>
</dbReference>
<dbReference type="FunFam" id="4.10.740.10:FF:000001">
    <property type="entry name" value="vitamin K-dependent protein S"/>
    <property type="match status" value="1"/>
</dbReference>
<dbReference type="InterPro" id="IPR000742">
    <property type="entry name" value="EGF"/>
</dbReference>
<keyword evidence="3" id="KW-0217">Developmental protein</keyword>
<evidence type="ECO:0000259" key="18">
    <source>
        <dbReference type="PROSITE" id="PS50026"/>
    </source>
</evidence>
<dbReference type="PROSITE" id="PS00010">
    <property type="entry name" value="ASX_HYDROXYL"/>
    <property type="match status" value="2"/>
</dbReference>
<dbReference type="GO" id="GO:0005509">
    <property type="term" value="F:calcium ion binding"/>
    <property type="evidence" value="ECO:0007669"/>
    <property type="project" value="InterPro"/>
</dbReference>
<evidence type="ECO:0000256" key="10">
    <source>
        <dbReference type="ARBA" id="ARBA00022976"/>
    </source>
</evidence>
<dbReference type="CDD" id="cd00054">
    <property type="entry name" value="EGF_CA"/>
    <property type="match status" value="3"/>
</dbReference>
<keyword evidence="21" id="KW-1185">Reference proteome</keyword>
<dbReference type="GO" id="GO:0031017">
    <property type="term" value="P:exocrine pancreas development"/>
    <property type="evidence" value="ECO:0007669"/>
    <property type="project" value="UniProtKB-ARBA"/>
</dbReference>
<accession>A0A3B5KF96</accession>
<keyword evidence="8" id="KW-0677">Repeat</keyword>
<feature type="disulfide bond" evidence="15">
    <location>
        <begin position="112"/>
        <end position="129"/>
    </location>
</feature>
<keyword evidence="11" id="KW-1133">Transmembrane helix</keyword>
<feature type="domain" description="EGF-like" evidence="18">
    <location>
        <begin position="143"/>
        <end position="182"/>
    </location>
</feature>
<evidence type="ECO:0000256" key="7">
    <source>
        <dbReference type="ARBA" id="ARBA00022692"/>
    </source>
</evidence>
<keyword evidence="13 15" id="KW-1015">Disulfide bond</keyword>
<dbReference type="SUPFAM" id="SSF49899">
    <property type="entry name" value="Concanavalin A-like lectins/glucanases"/>
    <property type="match status" value="2"/>
</dbReference>
<dbReference type="InterPro" id="IPR049883">
    <property type="entry name" value="NOTCH1_EGF-like"/>
</dbReference>
<comment type="caution">
    <text evidence="15">Lacks conserved residue(s) required for the propagation of feature annotation.</text>
</comment>
<dbReference type="InterPro" id="IPR001791">
    <property type="entry name" value="Laminin_G"/>
</dbReference>
<evidence type="ECO:0000256" key="14">
    <source>
        <dbReference type="ARBA" id="ARBA00023180"/>
    </source>
</evidence>
<keyword evidence="10" id="KW-0914">Notch signaling pathway</keyword>
<evidence type="ECO:0000256" key="1">
    <source>
        <dbReference type="ARBA" id="ARBA00004479"/>
    </source>
</evidence>
<dbReference type="CDD" id="cd00110">
    <property type="entry name" value="LamG"/>
    <property type="match status" value="1"/>
</dbReference>
<keyword evidence="9" id="KW-0106">Calcium</keyword>
<evidence type="ECO:0000256" key="9">
    <source>
        <dbReference type="ARBA" id="ARBA00022837"/>
    </source>
</evidence>
<dbReference type="SUPFAM" id="SSF57196">
    <property type="entry name" value="EGF/Laminin"/>
    <property type="match status" value="3"/>
</dbReference>
<evidence type="ECO:0000256" key="16">
    <source>
        <dbReference type="SAM" id="SignalP"/>
    </source>
</evidence>
<evidence type="ECO:0000259" key="19">
    <source>
        <dbReference type="PROSITE" id="PS50998"/>
    </source>
</evidence>
<proteinExistence type="predicted"/>
<dbReference type="AlphaFoldDB" id="A0A3B5KF96"/>
<evidence type="ECO:0000256" key="11">
    <source>
        <dbReference type="ARBA" id="ARBA00022989"/>
    </source>
</evidence>
<keyword evidence="6 15" id="KW-0245">EGF-like domain</keyword>
<dbReference type="FunFam" id="2.10.25.10:FF:000119">
    <property type="entry name" value="vitamin K-dependent protein S"/>
    <property type="match status" value="1"/>
</dbReference>
<dbReference type="Pfam" id="PF07645">
    <property type="entry name" value="EGF_CA"/>
    <property type="match status" value="2"/>
</dbReference>
<dbReference type="InterPro" id="IPR000294">
    <property type="entry name" value="GLA_domain"/>
</dbReference>
<dbReference type="SMART" id="SM00179">
    <property type="entry name" value="EGF_CA"/>
    <property type="match status" value="4"/>
</dbReference>
<evidence type="ECO:0000313" key="20">
    <source>
        <dbReference type="Ensembl" id="ENSTRUP00000056376.2"/>
    </source>
</evidence>
<reference evidence="20" key="2">
    <citation type="submission" date="2025-08" db="UniProtKB">
        <authorList>
            <consortium name="Ensembl"/>
        </authorList>
    </citation>
    <scope>IDENTIFICATION</scope>
</reference>
<keyword evidence="7" id="KW-0812">Transmembrane</keyword>
<feature type="domain" description="EGF-like" evidence="18">
    <location>
        <begin position="103"/>
        <end position="141"/>
    </location>
</feature>
<name>A0A3B5KF96_TAKRU</name>
<evidence type="ECO:0000256" key="15">
    <source>
        <dbReference type="PROSITE-ProRule" id="PRU00076"/>
    </source>
</evidence>
<evidence type="ECO:0000256" key="6">
    <source>
        <dbReference type="ARBA" id="ARBA00022536"/>
    </source>
</evidence>
<dbReference type="InterPro" id="IPR013320">
    <property type="entry name" value="ConA-like_dom_sf"/>
</dbReference>
<keyword evidence="12" id="KW-0472">Membrane</keyword>
<evidence type="ECO:0000256" key="8">
    <source>
        <dbReference type="ARBA" id="ARBA00022737"/>
    </source>
</evidence>
<keyword evidence="16" id="KW-0732">Signal</keyword>
<dbReference type="FunFam" id="2.10.25.10:FF:000240">
    <property type="entry name" value="Vitamin K-dependent protein S"/>
    <property type="match status" value="1"/>
</dbReference>
<feature type="domain" description="Laminin G" evidence="17">
    <location>
        <begin position="279"/>
        <end position="456"/>
    </location>
</feature>
<feature type="domain" description="Gla" evidence="19">
    <location>
        <begin position="42"/>
        <end position="88"/>
    </location>
</feature>
<dbReference type="PROSITE" id="PS50998">
    <property type="entry name" value="GLA_2"/>
    <property type="match status" value="1"/>
</dbReference>
<comment type="subcellular location">
    <subcellularLocation>
        <location evidence="1">Membrane</location>
        <topology evidence="1">Single-pass type I membrane protein</topology>
    </subcellularLocation>
    <subcellularLocation>
        <location evidence="2">Secreted</location>
    </subcellularLocation>
</comment>
<dbReference type="PROSITE" id="PS01186">
    <property type="entry name" value="EGF_2"/>
    <property type="match status" value="2"/>
</dbReference>
<sequence length="602" mass="66747">MRLTPTKSLSSAALLILLAVRWSDGISLSPQEASQFLSRHRRANQVFEETKQGHLERECVEERCSKEEAREVFENDPETVTCLERFGDAERKKQDLITCVHNIPDQCSPSPCNPGGTVRCEDKKGDFLCHCFTGWAGARCEKDVDECSKRNGGCDHQCNNTMGSYRCSCHQGYMLVGRHMCDDVDECKDAEVCGTASCKNKEGGYDCLCETGYVYDNETKSCVDVDECETGACAEECLNTPGSFRCFCDGRQGVKLSQDLRSCKPLTACMSPSLKKNSRSLYLGRMFSGVPMVRLRFRRKIPTGFSAEFDFRTYDPEGVIFFAGGHLNSSWIVLAMHHGKLELQLKYGAVSRVTSSGPVVNDGQWRKISVEEQGRSLVIKIDREAVMKIAVNGDLFTLRKGVHELNLTVGGVPFREDGLVNQVNPRLDGCMKEWKWLTGEDTSIQETIRSNDNMQCFSTDDPGAYYPGTGFALFNISYESQNLSVQLTLRPTSAIGVLFALVHQDRVSYSHSAHVCGNQTLLLVDGRSGRSEDTEVPTDLLSQCSTFIGGLPDVPLVSTLVSAPYSGCMDVRINSQPVDLDQAVHKHNDIRSHSCPLLDSLQ</sequence>
<reference evidence="20" key="3">
    <citation type="submission" date="2025-09" db="UniProtKB">
        <authorList>
            <consortium name="Ensembl"/>
        </authorList>
    </citation>
    <scope>IDENTIFICATION</scope>
</reference>
<gene>
    <name evidence="20" type="primary">gas6</name>
</gene>
<dbReference type="InterPro" id="IPR000152">
    <property type="entry name" value="EGF-type_Asp/Asn_hydroxyl_site"/>
</dbReference>
<feature type="signal peptide" evidence="16">
    <location>
        <begin position="1"/>
        <end position="25"/>
    </location>
</feature>
<dbReference type="Gene3D" id="4.10.740.10">
    <property type="entry name" value="Coagulation Factor IX"/>
    <property type="match status" value="1"/>
</dbReference>
<evidence type="ECO:0000256" key="12">
    <source>
        <dbReference type="ARBA" id="ARBA00023136"/>
    </source>
</evidence>
<protein>
    <submittedName>
        <fullName evidence="20">Growth arrest-specific 6</fullName>
    </submittedName>
</protein>
<evidence type="ECO:0000259" key="17">
    <source>
        <dbReference type="PROSITE" id="PS50025"/>
    </source>
</evidence>
<organism evidence="20 21">
    <name type="scientific">Takifugu rubripes</name>
    <name type="common">Japanese pufferfish</name>
    <name type="synonym">Fugu rubripes</name>
    <dbReference type="NCBI Taxonomy" id="31033"/>
    <lineage>
        <taxon>Eukaryota</taxon>
        <taxon>Metazoa</taxon>
        <taxon>Chordata</taxon>
        <taxon>Craniata</taxon>
        <taxon>Vertebrata</taxon>
        <taxon>Euteleostomi</taxon>
        <taxon>Actinopterygii</taxon>
        <taxon>Neopterygii</taxon>
        <taxon>Teleostei</taxon>
        <taxon>Neoteleostei</taxon>
        <taxon>Acanthomorphata</taxon>
        <taxon>Eupercaria</taxon>
        <taxon>Tetraodontiformes</taxon>
        <taxon>Tetradontoidea</taxon>
        <taxon>Tetraodontidae</taxon>
        <taxon>Takifugu</taxon>
    </lineage>
</organism>
<dbReference type="Gene3D" id="2.10.25.10">
    <property type="entry name" value="Laminin"/>
    <property type="match status" value="4"/>
</dbReference>